<protein>
    <submittedName>
        <fullName evidence="5">Uncharacterized protein</fullName>
    </submittedName>
</protein>
<gene>
    <name evidence="5" type="ORF">PVAG01_08771</name>
</gene>
<dbReference type="SUPFAM" id="SSF101751">
    <property type="entry name" value="Hydrophobin II, HfbII"/>
    <property type="match status" value="1"/>
</dbReference>
<proteinExistence type="inferred from homology"/>
<evidence type="ECO:0000313" key="5">
    <source>
        <dbReference type="EMBL" id="KAL3420272.1"/>
    </source>
</evidence>
<feature type="signal peptide" evidence="4">
    <location>
        <begin position="1"/>
        <end position="19"/>
    </location>
</feature>
<dbReference type="Proteomes" id="UP001629113">
    <property type="component" value="Unassembled WGS sequence"/>
</dbReference>
<evidence type="ECO:0000256" key="3">
    <source>
        <dbReference type="SAM" id="MobiDB-lite"/>
    </source>
</evidence>
<keyword evidence="2" id="KW-1015">Disulfide bond</keyword>
<sequence length="198" mass="21378">MKLTSVLLALSALTISTAADIEPRAPPASGTTSATATETPALGLIASSLNNPGKNVDLKLPGVDVCVGDHCHELEHNKGSEHGKDSKNHETKHQESTSNKPTSTSTSTTTSTSTSTASHSKETYDEHKHGKICPDPENFPRPLCCREWVHRALHLDCYQGSRKSHTRKEFQKVCHDDRRSPLCCKVPLPGGGFQCQGV</sequence>
<name>A0ABR4PAD1_9HELO</name>
<feature type="chain" id="PRO_5045359991" evidence="4">
    <location>
        <begin position="20"/>
        <end position="198"/>
    </location>
</feature>
<dbReference type="InterPro" id="IPR010636">
    <property type="entry name" value="Class_II_hydrophobin"/>
</dbReference>
<feature type="compositionally biased region" description="Basic and acidic residues" evidence="3">
    <location>
        <begin position="119"/>
        <end position="132"/>
    </location>
</feature>
<reference evidence="5 6" key="1">
    <citation type="submission" date="2024-06" db="EMBL/GenBank/DDBJ databases">
        <title>Complete genome of Phlyctema vagabunda strain 19-DSS-EL-015.</title>
        <authorList>
            <person name="Fiorenzani C."/>
        </authorList>
    </citation>
    <scope>NUCLEOTIDE SEQUENCE [LARGE SCALE GENOMIC DNA]</scope>
    <source>
        <strain evidence="5 6">19-DSS-EL-015</strain>
    </source>
</reference>
<feature type="compositionally biased region" description="Low complexity" evidence="3">
    <location>
        <begin position="96"/>
        <end position="118"/>
    </location>
</feature>
<evidence type="ECO:0000256" key="2">
    <source>
        <dbReference type="ARBA" id="ARBA00023157"/>
    </source>
</evidence>
<dbReference type="Gene3D" id="3.20.120.10">
    <property type="entry name" value="Hydrophobin"/>
    <property type="match status" value="1"/>
</dbReference>
<keyword evidence="4" id="KW-0732">Signal</keyword>
<organism evidence="5 6">
    <name type="scientific">Phlyctema vagabunda</name>
    <dbReference type="NCBI Taxonomy" id="108571"/>
    <lineage>
        <taxon>Eukaryota</taxon>
        <taxon>Fungi</taxon>
        <taxon>Dikarya</taxon>
        <taxon>Ascomycota</taxon>
        <taxon>Pezizomycotina</taxon>
        <taxon>Leotiomycetes</taxon>
        <taxon>Helotiales</taxon>
        <taxon>Dermateaceae</taxon>
        <taxon>Phlyctema</taxon>
    </lineage>
</organism>
<dbReference type="EMBL" id="JBFCZG010000007">
    <property type="protein sequence ID" value="KAL3420272.1"/>
    <property type="molecule type" value="Genomic_DNA"/>
</dbReference>
<feature type="region of interest" description="Disordered" evidence="3">
    <location>
        <begin position="76"/>
        <end position="132"/>
    </location>
</feature>
<accession>A0ABR4PAD1</accession>
<feature type="compositionally biased region" description="Basic and acidic residues" evidence="3">
    <location>
        <begin position="76"/>
        <end position="95"/>
    </location>
</feature>
<dbReference type="InterPro" id="IPR036686">
    <property type="entry name" value="Class_II_Hydrophobin_sf"/>
</dbReference>
<comment type="similarity">
    <text evidence="1">Belongs to the cerato-ulmin hydrophobin family.</text>
</comment>
<evidence type="ECO:0000313" key="6">
    <source>
        <dbReference type="Proteomes" id="UP001629113"/>
    </source>
</evidence>
<evidence type="ECO:0000256" key="1">
    <source>
        <dbReference type="ARBA" id="ARBA00009576"/>
    </source>
</evidence>
<dbReference type="Pfam" id="PF06766">
    <property type="entry name" value="Hydrophobin_2"/>
    <property type="match status" value="1"/>
</dbReference>
<keyword evidence="6" id="KW-1185">Reference proteome</keyword>
<evidence type="ECO:0000256" key="4">
    <source>
        <dbReference type="SAM" id="SignalP"/>
    </source>
</evidence>
<comment type="caution">
    <text evidence="5">The sequence shown here is derived from an EMBL/GenBank/DDBJ whole genome shotgun (WGS) entry which is preliminary data.</text>
</comment>